<dbReference type="Pfam" id="PF05296">
    <property type="entry name" value="TAS2R"/>
    <property type="match status" value="1"/>
</dbReference>
<comment type="similarity">
    <text evidence="2 11">Belongs to the G-protein coupled receptor T2R family.</text>
</comment>
<keyword evidence="9 12" id="KW-0675">Receptor</keyword>
<keyword evidence="6 13" id="KW-1133">Transmembrane helix</keyword>
<evidence type="ECO:0000256" key="2">
    <source>
        <dbReference type="ARBA" id="ARBA00007376"/>
    </source>
</evidence>
<keyword evidence="15" id="KW-1185">Reference proteome</keyword>
<evidence type="ECO:0000256" key="6">
    <source>
        <dbReference type="ARBA" id="ARBA00022989"/>
    </source>
</evidence>
<feature type="transmembrane region" description="Helical" evidence="13">
    <location>
        <begin position="83"/>
        <end position="108"/>
    </location>
</feature>
<evidence type="ECO:0000256" key="3">
    <source>
        <dbReference type="ARBA" id="ARBA00022480"/>
    </source>
</evidence>
<evidence type="ECO:0000256" key="8">
    <source>
        <dbReference type="ARBA" id="ARBA00023136"/>
    </source>
</evidence>
<evidence type="ECO:0000256" key="7">
    <source>
        <dbReference type="ARBA" id="ARBA00023040"/>
    </source>
</evidence>
<keyword evidence="5 12" id="KW-0812">Transmembrane</keyword>
<reference evidence="14" key="1">
    <citation type="thesis" date="2020" institute="ProQuest LLC" country="789 East Eisenhower Parkway, Ann Arbor, MI, USA">
        <title>Comparative Genomics and Chromosome Evolution.</title>
        <authorList>
            <person name="Mudd A.B."/>
        </authorList>
    </citation>
    <scope>NUCLEOTIDE SEQUENCE</scope>
    <source>
        <strain evidence="14">237g6f4</strain>
        <tissue evidence="14">Blood</tissue>
    </source>
</reference>
<evidence type="ECO:0000256" key="13">
    <source>
        <dbReference type="SAM" id="Phobius"/>
    </source>
</evidence>
<evidence type="ECO:0000313" key="15">
    <source>
        <dbReference type="Proteomes" id="UP000824782"/>
    </source>
</evidence>
<protein>
    <recommendedName>
        <fullName evidence="12">Taste receptor type 2</fullName>
    </recommendedName>
</protein>
<organism evidence="14 15">
    <name type="scientific">Engystomops pustulosus</name>
    <name type="common">Tungara frog</name>
    <name type="synonym">Physalaemus pustulosus</name>
    <dbReference type="NCBI Taxonomy" id="76066"/>
    <lineage>
        <taxon>Eukaryota</taxon>
        <taxon>Metazoa</taxon>
        <taxon>Chordata</taxon>
        <taxon>Craniata</taxon>
        <taxon>Vertebrata</taxon>
        <taxon>Euteleostomi</taxon>
        <taxon>Amphibia</taxon>
        <taxon>Batrachia</taxon>
        <taxon>Anura</taxon>
        <taxon>Neobatrachia</taxon>
        <taxon>Hyloidea</taxon>
        <taxon>Leptodactylidae</taxon>
        <taxon>Leiuperinae</taxon>
        <taxon>Engystomops</taxon>
    </lineage>
</organism>
<gene>
    <name evidence="14" type="ORF">GDO81_025945</name>
</gene>
<proteinExistence type="inferred from homology"/>
<evidence type="ECO:0000256" key="10">
    <source>
        <dbReference type="ARBA" id="ARBA00023224"/>
    </source>
</evidence>
<keyword evidence="4 12" id="KW-0716">Sensory transduction</keyword>
<dbReference type="PANTHER" id="PTHR11394">
    <property type="entry name" value="TASTE RECEPTOR TYPE 2"/>
    <property type="match status" value="1"/>
</dbReference>
<dbReference type="InterPro" id="IPR007960">
    <property type="entry name" value="TAS2R"/>
</dbReference>
<accession>A0AAV6ZGJ1</accession>
<sequence length="299" mass="33640">MAYPHDQVFFVILLLEAVMGSFSSFSMIACLYTKGFQKKNMMTYSRILIPHNVSNICYTIVFSVNIAISFLKQELYNNVYVCYISTCAILYSITSSLWLTGVLCVFYFMKIIPSQPGLLTTLKSRMDVVIRWLIILAEVVSLGGSFLSTATSYSLSNQWNSSASVTKLMEETNAQSVRFVNIVLFLNSLPFLIIMLTTIGSAWFLKLYDSQIQKNLVTSGNSCVRSYRAAIKTMIGLLVLYSSILVSVIISCLNLAPYPSLRYWMCLMVFFSFPSVLSALLICGNPKLKEAFLHMFLCS</sequence>
<dbReference type="GO" id="GO:0033038">
    <property type="term" value="F:bitter taste receptor activity"/>
    <property type="evidence" value="ECO:0007669"/>
    <property type="project" value="InterPro"/>
</dbReference>
<evidence type="ECO:0000256" key="9">
    <source>
        <dbReference type="ARBA" id="ARBA00023170"/>
    </source>
</evidence>
<evidence type="ECO:0000256" key="5">
    <source>
        <dbReference type="ARBA" id="ARBA00022692"/>
    </source>
</evidence>
<keyword evidence="3 12" id="KW-0919">Taste</keyword>
<evidence type="ECO:0000256" key="4">
    <source>
        <dbReference type="ARBA" id="ARBA00022606"/>
    </source>
</evidence>
<comment type="caution">
    <text evidence="14">The sequence shown here is derived from an EMBL/GenBank/DDBJ whole genome shotgun (WGS) entry which is preliminary data.</text>
</comment>
<keyword evidence="7 12" id="KW-0297">G-protein coupled receptor</keyword>
<dbReference type="PANTHER" id="PTHR11394:SF158">
    <property type="entry name" value="TASTE RECEPTOR TYPE 2"/>
    <property type="match status" value="1"/>
</dbReference>
<comment type="subcellular location">
    <subcellularLocation>
        <location evidence="1 12">Membrane</location>
        <topology evidence="1 12">Multi-pass membrane protein</topology>
    </subcellularLocation>
</comment>
<feature type="transmembrane region" description="Helical" evidence="13">
    <location>
        <begin position="53"/>
        <end position="71"/>
    </location>
</feature>
<feature type="transmembrane region" description="Helical" evidence="13">
    <location>
        <begin position="235"/>
        <end position="256"/>
    </location>
</feature>
<evidence type="ECO:0000313" key="14">
    <source>
        <dbReference type="EMBL" id="KAG8548257.1"/>
    </source>
</evidence>
<feature type="transmembrane region" description="Helical" evidence="13">
    <location>
        <begin position="129"/>
        <end position="150"/>
    </location>
</feature>
<dbReference type="SUPFAM" id="SSF81321">
    <property type="entry name" value="Family A G protein-coupled receptor-like"/>
    <property type="match status" value="1"/>
</dbReference>
<evidence type="ECO:0000256" key="1">
    <source>
        <dbReference type="ARBA" id="ARBA00004141"/>
    </source>
</evidence>
<dbReference type="Proteomes" id="UP000824782">
    <property type="component" value="Unassembled WGS sequence"/>
</dbReference>
<feature type="transmembrane region" description="Helical" evidence="13">
    <location>
        <begin position="12"/>
        <end position="32"/>
    </location>
</feature>
<keyword evidence="8 12" id="KW-0472">Membrane</keyword>
<dbReference type="GO" id="GO:0016020">
    <property type="term" value="C:membrane"/>
    <property type="evidence" value="ECO:0007669"/>
    <property type="project" value="UniProtKB-SubCell"/>
</dbReference>
<dbReference type="AlphaFoldDB" id="A0AAV6ZGJ1"/>
<evidence type="ECO:0000256" key="12">
    <source>
        <dbReference type="RuleBase" id="RU004424"/>
    </source>
</evidence>
<dbReference type="EMBL" id="WNYA01000455">
    <property type="protein sequence ID" value="KAG8548257.1"/>
    <property type="molecule type" value="Genomic_DNA"/>
</dbReference>
<keyword evidence="10 12" id="KW-0807">Transducer</keyword>
<feature type="transmembrane region" description="Helical" evidence="13">
    <location>
        <begin position="262"/>
        <end position="283"/>
    </location>
</feature>
<name>A0AAV6ZGJ1_ENGPU</name>
<dbReference type="GO" id="GO:0004930">
    <property type="term" value="F:G protein-coupled receptor activity"/>
    <property type="evidence" value="ECO:0007669"/>
    <property type="project" value="UniProtKB-KW"/>
</dbReference>
<feature type="transmembrane region" description="Helical" evidence="13">
    <location>
        <begin position="179"/>
        <end position="205"/>
    </location>
</feature>
<evidence type="ECO:0000256" key="11">
    <source>
        <dbReference type="RuleBase" id="RU004423"/>
    </source>
</evidence>